<evidence type="ECO:0000256" key="3">
    <source>
        <dbReference type="ARBA" id="ARBA00022989"/>
    </source>
</evidence>
<keyword evidence="8" id="KW-1185">Reference proteome</keyword>
<feature type="transmembrane region" description="Helical" evidence="5">
    <location>
        <begin position="254"/>
        <end position="275"/>
    </location>
</feature>
<feature type="transmembrane region" description="Helical" evidence="5">
    <location>
        <begin position="295"/>
        <end position="313"/>
    </location>
</feature>
<dbReference type="Proteomes" id="UP000639274">
    <property type="component" value="Chromosome"/>
</dbReference>
<feature type="domain" description="Sodium/calcium exchanger membrane region" evidence="6">
    <location>
        <begin position="206"/>
        <end position="337"/>
    </location>
</feature>
<dbReference type="PANTHER" id="PTHR10846">
    <property type="entry name" value="SODIUM/POTASSIUM/CALCIUM EXCHANGER"/>
    <property type="match status" value="1"/>
</dbReference>
<keyword evidence="4 5" id="KW-0472">Membrane</keyword>
<evidence type="ECO:0000256" key="4">
    <source>
        <dbReference type="ARBA" id="ARBA00023136"/>
    </source>
</evidence>
<sequence>MILAVGLFALGLVLLALGGDSIVKGASGLSRKLGLSPFTTGLVLVAFATSLPELAVNLTAALHGQGELALGNAVGSNTANVGLTLGAAALAAPLVMRWQTLNRLLWILVLGTVAVLVLGADGRLSQVEGLAMLLAFVGVFFYALMRSRGESRELREDIARFAETSTLPMQNVIRFVLGALLLWIGSLLIVGGPGVHLFGLDLSDVGASHIGQGMGLSPVLTGLIPVAIGTALPEVAAAIAAARRGQGDMVMGHVLGASVFNILVVIGGMAAFGSIDLPMTQMSLKPLVSSFSLPLGYELLAALAFALMLYPVLRGDMRVNRTEGGLLLLAYALYVAVELFASR</sequence>
<comment type="subcellular location">
    <subcellularLocation>
        <location evidence="1">Membrane</location>
        <topology evidence="1">Multi-pass membrane protein</topology>
    </subcellularLocation>
</comment>
<evidence type="ECO:0000313" key="7">
    <source>
        <dbReference type="EMBL" id="QSX79597.1"/>
    </source>
</evidence>
<dbReference type="GO" id="GO:0005886">
    <property type="term" value="C:plasma membrane"/>
    <property type="evidence" value="ECO:0007669"/>
    <property type="project" value="TreeGrafter"/>
</dbReference>
<feature type="transmembrane region" description="Helical" evidence="5">
    <location>
        <begin position="219"/>
        <end position="242"/>
    </location>
</feature>
<dbReference type="InterPro" id="IPR004837">
    <property type="entry name" value="NaCa_Exmemb"/>
</dbReference>
<evidence type="ECO:0000256" key="5">
    <source>
        <dbReference type="SAM" id="Phobius"/>
    </source>
</evidence>
<dbReference type="RefSeq" id="WP_200616286.1">
    <property type="nucleotide sequence ID" value="NZ_CP071518.1"/>
</dbReference>
<gene>
    <name evidence="7" type="ORF">I8J32_007045</name>
</gene>
<feature type="domain" description="Sodium/calcium exchanger membrane region" evidence="6">
    <location>
        <begin position="4"/>
        <end position="144"/>
    </location>
</feature>
<dbReference type="Pfam" id="PF01699">
    <property type="entry name" value="Na_Ca_ex"/>
    <property type="match status" value="2"/>
</dbReference>
<organism evidence="7 8">
    <name type="scientific">Agrilutibacter solisilvae</name>
    <dbReference type="NCBI Taxonomy" id="2763317"/>
    <lineage>
        <taxon>Bacteria</taxon>
        <taxon>Pseudomonadati</taxon>
        <taxon>Pseudomonadota</taxon>
        <taxon>Gammaproteobacteria</taxon>
        <taxon>Lysobacterales</taxon>
        <taxon>Lysobacteraceae</taxon>
        <taxon>Agrilutibacter</taxon>
    </lineage>
</organism>
<dbReference type="GO" id="GO:0008273">
    <property type="term" value="F:calcium, potassium:sodium antiporter activity"/>
    <property type="evidence" value="ECO:0007669"/>
    <property type="project" value="TreeGrafter"/>
</dbReference>
<dbReference type="EMBL" id="CP071518">
    <property type="protein sequence ID" value="QSX79597.1"/>
    <property type="molecule type" value="Genomic_DNA"/>
</dbReference>
<dbReference type="InterPro" id="IPR044880">
    <property type="entry name" value="NCX_ion-bd_dom_sf"/>
</dbReference>
<reference evidence="7 8" key="1">
    <citation type="submission" date="2021-03" db="EMBL/GenBank/DDBJ databases">
        <title>Lysobacter sp. nov. isolated from soil of gangwondo yeongwol, south Korea.</title>
        <authorList>
            <person name="Kim K.R."/>
            <person name="Kim K.H."/>
            <person name="Jeon C.O."/>
        </authorList>
    </citation>
    <scope>NUCLEOTIDE SEQUENCE [LARGE SCALE GENOMIC DNA]</scope>
    <source>
        <strain evidence="7 8">R19</strain>
    </source>
</reference>
<dbReference type="GO" id="GO:0005262">
    <property type="term" value="F:calcium channel activity"/>
    <property type="evidence" value="ECO:0007669"/>
    <property type="project" value="TreeGrafter"/>
</dbReference>
<protein>
    <submittedName>
        <fullName evidence="7">Sodium:calcium antiporter</fullName>
    </submittedName>
</protein>
<evidence type="ECO:0000256" key="1">
    <source>
        <dbReference type="ARBA" id="ARBA00004141"/>
    </source>
</evidence>
<proteinExistence type="predicted"/>
<keyword evidence="2 5" id="KW-0812">Transmembrane</keyword>
<accession>A0A975AT98</accession>
<name>A0A975AT98_9GAMM</name>
<dbReference type="KEGG" id="lsf:I8J32_007045"/>
<feature type="transmembrane region" description="Helical" evidence="5">
    <location>
        <begin position="103"/>
        <end position="120"/>
    </location>
</feature>
<feature type="transmembrane region" description="Helical" evidence="5">
    <location>
        <begin position="126"/>
        <end position="145"/>
    </location>
</feature>
<evidence type="ECO:0000256" key="2">
    <source>
        <dbReference type="ARBA" id="ARBA00022692"/>
    </source>
</evidence>
<dbReference type="Gene3D" id="1.20.1420.30">
    <property type="entry name" value="NCX, central ion-binding region"/>
    <property type="match status" value="1"/>
</dbReference>
<evidence type="ECO:0000259" key="6">
    <source>
        <dbReference type="Pfam" id="PF01699"/>
    </source>
</evidence>
<dbReference type="PANTHER" id="PTHR10846:SF8">
    <property type="entry name" value="INNER MEMBRANE PROTEIN YRBG"/>
    <property type="match status" value="1"/>
</dbReference>
<feature type="transmembrane region" description="Helical" evidence="5">
    <location>
        <begin position="325"/>
        <end position="342"/>
    </location>
</feature>
<dbReference type="InterPro" id="IPR004481">
    <property type="entry name" value="K/Na/Ca-exchanger"/>
</dbReference>
<dbReference type="GO" id="GO:0006874">
    <property type="term" value="P:intracellular calcium ion homeostasis"/>
    <property type="evidence" value="ECO:0007669"/>
    <property type="project" value="TreeGrafter"/>
</dbReference>
<feature type="transmembrane region" description="Helical" evidence="5">
    <location>
        <begin position="175"/>
        <end position="199"/>
    </location>
</feature>
<feature type="transmembrane region" description="Helical" evidence="5">
    <location>
        <begin position="78"/>
        <end position="96"/>
    </location>
</feature>
<dbReference type="AlphaFoldDB" id="A0A975AT98"/>
<evidence type="ECO:0000313" key="8">
    <source>
        <dbReference type="Proteomes" id="UP000639274"/>
    </source>
</evidence>
<keyword evidence="3 5" id="KW-1133">Transmembrane helix</keyword>